<protein>
    <submittedName>
        <fullName evidence="1">Uncharacterized protein</fullName>
    </submittedName>
</protein>
<gene>
    <name evidence="1" type="ORF">K504DRAFT_461906</name>
</gene>
<dbReference type="EMBL" id="MU005765">
    <property type="protein sequence ID" value="KAF2713370.1"/>
    <property type="molecule type" value="Genomic_DNA"/>
</dbReference>
<dbReference type="AlphaFoldDB" id="A0A6G1KKP7"/>
<evidence type="ECO:0000313" key="1">
    <source>
        <dbReference type="EMBL" id="KAF2713370.1"/>
    </source>
</evidence>
<proteinExistence type="predicted"/>
<reference evidence="1" key="1">
    <citation type="journal article" date="2020" name="Stud. Mycol.">
        <title>101 Dothideomycetes genomes: a test case for predicting lifestyles and emergence of pathogens.</title>
        <authorList>
            <person name="Haridas S."/>
            <person name="Albert R."/>
            <person name="Binder M."/>
            <person name="Bloem J."/>
            <person name="Labutti K."/>
            <person name="Salamov A."/>
            <person name="Andreopoulos B."/>
            <person name="Baker S."/>
            <person name="Barry K."/>
            <person name="Bills G."/>
            <person name="Bluhm B."/>
            <person name="Cannon C."/>
            <person name="Castanera R."/>
            <person name="Culley D."/>
            <person name="Daum C."/>
            <person name="Ezra D."/>
            <person name="Gonzalez J."/>
            <person name="Henrissat B."/>
            <person name="Kuo A."/>
            <person name="Liang C."/>
            <person name="Lipzen A."/>
            <person name="Lutzoni F."/>
            <person name="Magnuson J."/>
            <person name="Mondo S."/>
            <person name="Nolan M."/>
            <person name="Ohm R."/>
            <person name="Pangilinan J."/>
            <person name="Park H.-J."/>
            <person name="Ramirez L."/>
            <person name="Alfaro M."/>
            <person name="Sun H."/>
            <person name="Tritt A."/>
            <person name="Yoshinaga Y."/>
            <person name="Zwiers L.-H."/>
            <person name="Turgeon B."/>
            <person name="Goodwin S."/>
            <person name="Spatafora J."/>
            <person name="Crous P."/>
            <person name="Grigoriev I."/>
        </authorList>
    </citation>
    <scope>NUCLEOTIDE SEQUENCE</scope>
    <source>
        <strain evidence="1">CBS 279.74</strain>
    </source>
</reference>
<organism evidence="1 2">
    <name type="scientific">Pleomassaria siparia CBS 279.74</name>
    <dbReference type="NCBI Taxonomy" id="1314801"/>
    <lineage>
        <taxon>Eukaryota</taxon>
        <taxon>Fungi</taxon>
        <taxon>Dikarya</taxon>
        <taxon>Ascomycota</taxon>
        <taxon>Pezizomycotina</taxon>
        <taxon>Dothideomycetes</taxon>
        <taxon>Pleosporomycetidae</taxon>
        <taxon>Pleosporales</taxon>
        <taxon>Pleomassariaceae</taxon>
        <taxon>Pleomassaria</taxon>
    </lineage>
</organism>
<dbReference type="OrthoDB" id="62952at2759"/>
<evidence type="ECO:0000313" key="2">
    <source>
        <dbReference type="Proteomes" id="UP000799428"/>
    </source>
</evidence>
<keyword evidence="2" id="KW-1185">Reference proteome</keyword>
<sequence length="307" mass="34810">MKPDLTPPTAAASPLLALPAELRNRVFEFYFATDIGIAPPSMLRSPLAISLTCHSLYEETHALAFPATTFRLREWSIAEVQIKLQRVRPELHPQIRKLELDFNMFPPAGQRHSAPGLQFAKVGLNCLEELYIKCTAATQRSQFLPRLAFLIYQIVARNEQLRKICVLHGGRLSCDVVDLHDQMVDIRPVPRKLAVDNLRLSTLELSGKTWAIQPHFENGKRHCSLRLLDQANQRAISITMGHTVREAELWHLVRQELLEGKILSNVTARLPEGVDAADLDPDKLVYEIDQLSFDFKLSTPLDTDAYY</sequence>
<name>A0A6G1KKP7_9PLEO</name>
<dbReference type="Proteomes" id="UP000799428">
    <property type="component" value="Unassembled WGS sequence"/>
</dbReference>
<accession>A0A6G1KKP7</accession>